<gene>
    <name evidence="4" type="ORF">GHN41_06235</name>
    <name evidence="3" type="ORF">GHN86_05745</name>
    <name evidence="2" type="ORF">GHN94_10485</name>
    <name evidence="5" type="ORF">GHO29_06275</name>
</gene>
<keyword evidence="1" id="KW-0472">Membrane</keyword>
<dbReference type="Proteomes" id="UP000443000">
    <property type="component" value="Unassembled WGS sequence"/>
</dbReference>
<evidence type="ECO:0000313" key="2">
    <source>
        <dbReference type="EMBL" id="MQT26253.1"/>
    </source>
</evidence>
<evidence type="ECO:0000313" key="5">
    <source>
        <dbReference type="EMBL" id="MQU26091.1"/>
    </source>
</evidence>
<accession>A0A6A7YRX8</accession>
<evidence type="ECO:0000256" key="1">
    <source>
        <dbReference type="SAM" id="Phobius"/>
    </source>
</evidence>
<evidence type="ECO:0000313" key="7">
    <source>
        <dbReference type="Proteomes" id="UP000443000"/>
    </source>
</evidence>
<dbReference type="Proteomes" id="UP000713985">
    <property type="component" value="Unassembled WGS sequence"/>
</dbReference>
<dbReference type="EMBL" id="WIWC01000006">
    <property type="protein sequence ID" value="MQT79568.1"/>
    <property type="molecule type" value="Genomic_DNA"/>
</dbReference>
<protein>
    <submittedName>
        <fullName evidence="3">Uncharacterized protein</fullName>
    </submittedName>
</protein>
<dbReference type="Proteomes" id="UP000437970">
    <property type="component" value="Unassembled WGS sequence"/>
</dbReference>
<reference evidence="6 7" key="1">
    <citation type="submission" date="2019-10" db="EMBL/GenBank/DDBJ databases">
        <title>Evaluation of single-gene subtyping targets for Pseudomonas.</title>
        <authorList>
            <person name="Reichler S.J."/>
            <person name="Orsi R.H."/>
            <person name="Wiedmann M."/>
            <person name="Martin N.H."/>
            <person name="Murphy S.I."/>
        </authorList>
    </citation>
    <scope>NUCLEOTIDE SEQUENCE</scope>
    <source>
        <strain evidence="2 8">FSL R10-0802</strain>
        <strain evidence="4 7">FSL R10-1594</strain>
        <strain evidence="5 6">FSL R10-1984</strain>
        <strain evidence="3">FSL R10-2339</strain>
    </source>
</reference>
<dbReference type="RefSeq" id="WP_153377991.1">
    <property type="nucleotide sequence ID" value="NZ_JBITTT010000003.1"/>
</dbReference>
<evidence type="ECO:0000313" key="3">
    <source>
        <dbReference type="EMBL" id="MQT79568.1"/>
    </source>
</evidence>
<keyword evidence="8" id="KW-1185">Reference proteome</keyword>
<sequence>MSDVDVHGTGLSVIALCGSTCVAFRHSQGLIPVSHQKTEYRKRYKNNQKHMSLFNFALHAISFKFRALFYA</sequence>
<dbReference type="EMBL" id="WIVT01000005">
    <property type="protein sequence ID" value="MQU16052.1"/>
    <property type="molecule type" value="Genomic_DNA"/>
</dbReference>
<organism evidence="3">
    <name type="scientific">Pseudomonas helleri</name>
    <dbReference type="NCBI Taxonomy" id="1608996"/>
    <lineage>
        <taxon>Bacteria</taxon>
        <taxon>Pseudomonadati</taxon>
        <taxon>Pseudomonadota</taxon>
        <taxon>Gammaproteobacteria</taxon>
        <taxon>Pseudomonadales</taxon>
        <taxon>Pseudomonadaceae</taxon>
        <taxon>Pseudomonas</taxon>
    </lineage>
</organism>
<feature type="transmembrane region" description="Helical" evidence="1">
    <location>
        <begin position="51"/>
        <end position="69"/>
    </location>
</feature>
<keyword evidence="1" id="KW-0812">Transmembrane</keyword>
<dbReference type="AlphaFoldDB" id="A0A6A7YRX8"/>
<comment type="caution">
    <text evidence="3">The sequence shown here is derived from an EMBL/GenBank/DDBJ whole genome shotgun (WGS) entry which is preliminary data.</text>
</comment>
<dbReference type="EMBL" id="WIWP01000014">
    <property type="protein sequence ID" value="MQT26253.1"/>
    <property type="molecule type" value="Genomic_DNA"/>
</dbReference>
<proteinExistence type="predicted"/>
<evidence type="ECO:0000313" key="8">
    <source>
        <dbReference type="Proteomes" id="UP000713985"/>
    </source>
</evidence>
<evidence type="ECO:0000313" key="4">
    <source>
        <dbReference type="EMBL" id="MQU16052.1"/>
    </source>
</evidence>
<keyword evidence="1" id="KW-1133">Transmembrane helix</keyword>
<name>A0A6A7YRX8_9PSED</name>
<dbReference type="EMBL" id="WIVW01000004">
    <property type="protein sequence ID" value="MQU26091.1"/>
    <property type="molecule type" value="Genomic_DNA"/>
</dbReference>
<evidence type="ECO:0000313" key="6">
    <source>
        <dbReference type="Proteomes" id="UP000437970"/>
    </source>
</evidence>